<accession>A0ACC0JUH9</accession>
<protein>
    <submittedName>
        <fullName evidence="1">Uncharacterized protein</fullName>
    </submittedName>
</protein>
<gene>
    <name evidence="1" type="ORF">MSG28_002218</name>
</gene>
<dbReference type="Proteomes" id="UP001064048">
    <property type="component" value="Chromosome 3"/>
</dbReference>
<proteinExistence type="predicted"/>
<organism evidence="1 2">
    <name type="scientific">Choristoneura fumiferana</name>
    <name type="common">Spruce budworm moth</name>
    <name type="synonym">Archips fumiferana</name>
    <dbReference type="NCBI Taxonomy" id="7141"/>
    <lineage>
        <taxon>Eukaryota</taxon>
        <taxon>Metazoa</taxon>
        <taxon>Ecdysozoa</taxon>
        <taxon>Arthropoda</taxon>
        <taxon>Hexapoda</taxon>
        <taxon>Insecta</taxon>
        <taxon>Pterygota</taxon>
        <taxon>Neoptera</taxon>
        <taxon>Endopterygota</taxon>
        <taxon>Lepidoptera</taxon>
        <taxon>Glossata</taxon>
        <taxon>Ditrysia</taxon>
        <taxon>Tortricoidea</taxon>
        <taxon>Tortricidae</taxon>
        <taxon>Tortricinae</taxon>
        <taxon>Choristoneura</taxon>
    </lineage>
</organism>
<keyword evidence="2" id="KW-1185">Reference proteome</keyword>
<name>A0ACC0JUH9_CHOFU</name>
<comment type="caution">
    <text evidence="1">The sequence shown here is derived from an EMBL/GenBank/DDBJ whole genome shotgun (WGS) entry which is preliminary data.</text>
</comment>
<evidence type="ECO:0000313" key="2">
    <source>
        <dbReference type="Proteomes" id="UP001064048"/>
    </source>
</evidence>
<evidence type="ECO:0000313" key="1">
    <source>
        <dbReference type="EMBL" id="KAI8427822.1"/>
    </source>
</evidence>
<reference evidence="1 2" key="1">
    <citation type="journal article" date="2022" name="Genome Biol. Evol.">
        <title>The Spruce Budworm Genome: Reconstructing the Evolutionary History of Antifreeze Proteins.</title>
        <authorList>
            <person name="Beliveau C."/>
            <person name="Gagne P."/>
            <person name="Picq S."/>
            <person name="Vernygora O."/>
            <person name="Keeling C.I."/>
            <person name="Pinkney K."/>
            <person name="Doucet D."/>
            <person name="Wen F."/>
            <person name="Johnston J.S."/>
            <person name="Maaroufi H."/>
            <person name="Boyle B."/>
            <person name="Laroche J."/>
            <person name="Dewar K."/>
            <person name="Juretic N."/>
            <person name="Blackburn G."/>
            <person name="Nisole A."/>
            <person name="Brunet B."/>
            <person name="Brandao M."/>
            <person name="Lumley L."/>
            <person name="Duan J."/>
            <person name="Quan G."/>
            <person name="Lucarotti C.J."/>
            <person name="Roe A.D."/>
            <person name="Sperling F.A.H."/>
            <person name="Levesque R.C."/>
            <person name="Cusson M."/>
        </authorList>
    </citation>
    <scope>NUCLEOTIDE SEQUENCE [LARGE SCALE GENOMIC DNA]</scope>
    <source>
        <strain evidence="1">Glfc:IPQL:Cfum</strain>
    </source>
</reference>
<sequence>MFIYMSKKIAIPKQSNVTCISWNHSSGYIAVGGEDGMLKVLKLESGGGGNLSMNLSLEGHTGQLRCAVWNEVYQKLTTSDEHGVIIVWMLYKGSWYEEMINNRNKSTVSSMAWGSDGQKICIAYEDGAVIVGSVDGSRVWGKDIKGPGLAAVQWSPDNTQLLFALANGELQLYDDQGNLTMPVAINGVTGPLEVISMDWYAGKAPPNRPILAICYKSGLILLMKNCVEEDSIVVETNMMTIDCHWNHNGTVLAAAGCTSDATNVVQFFSAYGEHIRTLRVPGGAMRSLTWEKRSLRLAIAIDSFIYFANVKPDHKYAFYGNTLAYVSGTETVTFWDTVTLQSWVNHIPDVIDMCGTDEYCAIVTLNTLIISNQQGIQCDAKTVTVPMVYVTINSKATVVAASKESFLIWKFSTPARPRSTEHLFRADGSPVMSGDVSFQDDTICCITCSDSHLLIGRDSGTILFFSLVNFKKITSINMNSRPYKLGLNSNSSKFYVIDQPGSLYLLDTDMANNISVGQALRKDVWSALWASDNPQMLAVAEKARLYVMRDTEPEEPLTMQGYLCTFKELEITTALLDGITDKCTPQHIVRVEVKSLRDTRQLIEKVGLKEAENFIKDNPHPQLWLLLAEAALKNFESDAALETAEAAFVRRNDYAGIRFVSRLNALHSTALKKAEILAYFKDFDAAEKIYHDEDRRDLAIALRKRLGHWFRVVELLKQSASTTDAQVKQAYSNIGDYYIDRQNWTGALEYYTMSNNTEGLKKCYMALEDNEALSKLFTGSPRLPKEQTIKASVDEISDTSIETPSIQGIIQLKETGRMLQAAAMAFQLANIEASQKASPSRIKKLYVLAGHMYTQNSVEGAKGREAVRCYRLGLAQHWLEMAAERAHAQPLRPDAALRAAARLYTVADDLHPAQHEQEHATRRLLQHAHCAPPLCSRDSIQDVWCTIALIAMEARASELCSKAFIKLEALDPESFENLAIEIFTRSKPKDAKGNKIDCPNCHVGMPEWCATCPSCDTLFPGCVVSARALAAPHAAWACSTCGARALQHELVLRHSCPMCHAQLA</sequence>
<dbReference type="EMBL" id="CM046103">
    <property type="protein sequence ID" value="KAI8427822.1"/>
    <property type="molecule type" value="Genomic_DNA"/>
</dbReference>